<feature type="domain" description="Integrase catalytic" evidence="2">
    <location>
        <begin position="111"/>
        <end position="292"/>
    </location>
</feature>
<keyword evidence="4" id="KW-1185">Reference proteome</keyword>
<evidence type="ECO:0000259" key="2">
    <source>
        <dbReference type="PROSITE" id="PS50994"/>
    </source>
</evidence>
<dbReference type="Pfam" id="PF13333">
    <property type="entry name" value="rve_2"/>
    <property type="match status" value="1"/>
</dbReference>
<organism evidence="3 4">
    <name type="scientific">Saccharopolyspora elongata</name>
    <dbReference type="NCBI Taxonomy" id="2530387"/>
    <lineage>
        <taxon>Bacteria</taxon>
        <taxon>Bacillati</taxon>
        <taxon>Actinomycetota</taxon>
        <taxon>Actinomycetes</taxon>
        <taxon>Pseudonocardiales</taxon>
        <taxon>Pseudonocardiaceae</taxon>
        <taxon>Saccharopolyspora</taxon>
    </lineage>
</organism>
<dbReference type="InterPro" id="IPR025948">
    <property type="entry name" value="HTH-like_dom"/>
</dbReference>
<comment type="caution">
    <text evidence="3">The sequence shown here is derived from an EMBL/GenBank/DDBJ whole genome shotgun (WGS) entry which is preliminary data.</text>
</comment>
<dbReference type="PROSITE" id="PS50994">
    <property type="entry name" value="INTEGRASE"/>
    <property type="match status" value="1"/>
</dbReference>
<dbReference type="Gene3D" id="3.30.420.10">
    <property type="entry name" value="Ribonuclease H-like superfamily/Ribonuclease H"/>
    <property type="match status" value="1"/>
</dbReference>
<evidence type="ECO:0000313" key="4">
    <source>
        <dbReference type="Proteomes" id="UP000294947"/>
    </source>
</evidence>
<evidence type="ECO:0000313" key="3">
    <source>
        <dbReference type="EMBL" id="TDD40267.1"/>
    </source>
</evidence>
<dbReference type="InterPro" id="IPR001584">
    <property type="entry name" value="Integrase_cat-core"/>
</dbReference>
<dbReference type="AlphaFoldDB" id="A0A4V2YJY0"/>
<sequence>MTHRYRFISAHRAVYGVQRLCRVLEVARSGFYAWLGRGPARQARAAEEAELVEAIVEIHTGSQGTYGSPRVTAELRSAGRPVNHKRIERLMREQEVVGRHQRRRKRTTIPDAAAPPVADLVGRDFAARGLDQRWCGDITYLPIAGGEYLYLATVIDICSRRLIGWSIADHLRADLVCDALDAAVRARGGGVEDVIFHSDRGTQYTSASFAAVCDRHGVHRSMGRVGSSYDNALAEAFFATLKRELLHHGRTVWGSEAEARRQVFRWIAFHNHRRRHSALNYLSPTDYEHRLTSTTVQDLAA</sequence>
<evidence type="ECO:0000256" key="1">
    <source>
        <dbReference type="ARBA" id="ARBA00002286"/>
    </source>
</evidence>
<dbReference type="OrthoDB" id="3254719at2"/>
<dbReference type="InterPro" id="IPR050900">
    <property type="entry name" value="Transposase_IS3/IS150/IS904"/>
</dbReference>
<dbReference type="Pfam" id="PF00665">
    <property type="entry name" value="rve"/>
    <property type="match status" value="1"/>
</dbReference>
<dbReference type="SUPFAM" id="SSF53098">
    <property type="entry name" value="Ribonuclease H-like"/>
    <property type="match status" value="1"/>
</dbReference>
<dbReference type="InterPro" id="IPR048020">
    <property type="entry name" value="Transpos_IS3"/>
</dbReference>
<dbReference type="NCBIfam" id="NF033516">
    <property type="entry name" value="transpos_IS3"/>
    <property type="match status" value="1"/>
</dbReference>
<dbReference type="PANTHER" id="PTHR46889">
    <property type="entry name" value="TRANSPOSASE INSF FOR INSERTION SEQUENCE IS3B-RELATED"/>
    <property type="match status" value="1"/>
</dbReference>
<gene>
    <name evidence="3" type="ORF">E1288_35640</name>
</gene>
<reference evidence="3 4" key="1">
    <citation type="submission" date="2019-03" db="EMBL/GenBank/DDBJ databases">
        <title>Draft genome sequences of novel Actinobacteria.</title>
        <authorList>
            <person name="Sahin N."/>
            <person name="Ay H."/>
            <person name="Saygin H."/>
        </authorList>
    </citation>
    <scope>NUCLEOTIDE SEQUENCE [LARGE SCALE GENOMIC DNA]</scope>
    <source>
        <strain evidence="3 4">7K502</strain>
    </source>
</reference>
<comment type="function">
    <text evidence="1">Involved in the transposition of the insertion sequence.</text>
</comment>
<dbReference type="Proteomes" id="UP000294947">
    <property type="component" value="Unassembled WGS sequence"/>
</dbReference>
<accession>A0A4V2YJY0</accession>
<dbReference type="Pfam" id="PF13276">
    <property type="entry name" value="HTH_21"/>
    <property type="match status" value="1"/>
</dbReference>
<proteinExistence type="predicted"/>
<dbReference type="PANTHER" id="PTHR46889:SF4">
    <property type="entry name" value="TRANSPOSASE INSO FOR INSERTION SEQUENCE ELEMENT IS911B-RELATED"/>
    <property type="match status" value="1"/>
</dbReference>
<dbReference type="GO" id="GO:0015074">
    <property type="term" value="P:DNA integration"/>
    <property type="evidence" value="ECO:0007669"/>
    <property type="project" value="InterPro"/>
</dbReference>
<name>A0A4V2YJY0_9PSEU</name>
<dbReference type="InterPro" id="IPR036397">
    <property type="entry name" value="RNaseH_sf"/>
</dbReference>
<dbReference type="EMBL" id="SMKW01000071">
    <property type="protein sequence ID" value="TDD40267.1"/>
    <property type="molecule type" value="Genomic_DNA"/>
</dbReference>
<dbReference type="GO" id="GO:0003676">
    <property type="term" value="F:nucleic acid binding"/>
    <property type="evidence" value="ECO:0007669"/>
    <property type="project" value="InterPro"/>
</dbReference>
<dbReference type="InterPro" id="IPR012337">
    <property type="entry name" value="RNaseH-like_sf"/>
</dbReference>
<protein>
    <submittedName>
        <fullName evidence="3">IS3 family transposase</fullName>
    </submittedName>
</protein>